<dbReference type="SMART" id="SM00312">
    <property type="entry name" value="PX"/>
    <property type="match status" value="1"/>
</dbReference>
<dbReference type="InterPro" id="IPR037917">
    <property type="entry name" value="Ypt35_PX"/>
</dbReference>
<comment type="similarity">
    <text evidence="4">Belongs to the YPT35 family.</text>
</comment>
<dbReference type="CDD" id="cd07280">
    <property type="entry name" value="PX_YPT35"/>
    <property type="match status" value="1"/>
</dbReference>
<evidence type="ECO:0000256" key="14">
    <source>
        <dbReference type="ARBA" id="ARBA00033785"/>
    </source>
</evidence>
<keyword evidence="11" id="KW-0472">Membrane</keyword>
<dbReference type="GO" id="GO:0000422">
    <property type="term" value="P:autophagy of mitochondrion"/>
    <property type="evidence" value="ECO:0007669"/>
    <property type="project" value="TreeGrafter"/>
</dbReference>
<feature type="compositionally biased region" description="Polar residues" evidence="15">
    <location>
        <begin position="1"/>
        <end position="23"/>
    </location>
</feature>
<keyword evidence="18" id="KW-1185">Reference proteome</keyword>
<evidence type="ECO:0000256" key="5">
    <source>
        <dbReference type="ARBA" id="ARBA00010883"/>
    </source>
</evidence>
<dbReference type="GO" id="GO:0000407">
    <property type="term" value="C:phagophore assembly site"/>
    <property type="evidence" value="ECO:0007669"/>
    <property type="project" value="TreeGrafter"/>
</dbReference>
<keyword evidence="9" id="KW-0967">Endosome</keyword>
<comment type="function">
    <text evidence="12">Recruits the lipid transfer protein VPS13 to endosomal and vacuolar membranes.</text>
</comment>
<gene>
    <name evidence="17" type="ORF">DID88_000253</name>
</gene>
<dbReference type="InterPro" id="IPR001683">
    <property type="entry name" value="PX_dom"/>
</dbReference>
<name>A0A395ILT1_9HELO</name>
<evidence type="ECO:0000256" key="10">
    <source>
        <dbReference type="ARBA" id="ARBA00023121"/>
    </source>
</evidence>
<evidence type="ECO:0000256" key="13">
    <source>
        <dbReference type="ARBA" id="ARBA00033774"/>
    </source>
</evidence>
<keyword evidence="8" id="KW-0926">Vacuole</keyword>
<sequence length="265" mass="29039">MESVTIPHSSNGNDIGTLINTPDSHPHLHLHLHLHPNSNSNSNPNPIKPEVITTTHRITTSKDNNNNNNHLSNANENEPPITSPTSTTQRHPSHPSHPHPTGRHTRPISHVSIESIDPNGITLQDNTTEGEEGDVNGKVKNEACWARSVVIEDFVVVNGTGRMGIGGAMGMGISNIGSFVVWNVKGTPITIRNVIASFADLRGKLLRTFPNSAGMIPELPRKSVISKFRPKFLENRRAGLQYFLNCIILNPEFSSSPVLKEFLFS</sequence>
<dbReference type="GO" id="GO:0005769">
    <property type="term" value="C:early endosome"/>
    <property type="evidence" value="ECO:0007669"/>
    <property type="project" value="TreeGrafter"/>
</dbReference>
<dbReference type="OrthoDB" id="10254720at2759"/>
<feature type="region of interest" description="Disordered" evidence="15">
    <location>
        <begin position="1"/>
        <end position="106"/>
    </location>
</feature>
<evidence type="ECO:0000256" key="12">
    <source>
        <dbReference type="ARBA" id="ARBA00033728"/>
    </source>
</evidence>
<dbReference type="PANTHER" id="PTHR45949">
    <property type="entry name" value="SORTING NEXIN-4"/>
    <property type="match status" value="1"/>
</dbReference>
<protein>
    <recommendedName>
        <fullName evidence="13">Endosomal/vacuolar adapter protein YPT35</fullName>
    </recommendedName>
    <alternativeName>
        <fullName evidence="14">PX domain-containing protein YPT35</fullName>
    </alternativeName>
</protein>
<accession>A0A395ILT1</accession>
<keyword evidence="6" id="KW-0813">Transport</keyword>
<feature type="domain" description="PX" evidence="16">
    <location>
        <begin position="157"/>
        <end position="265"/>
    </location>
</feature>
<dbReference type="Gene3D" id="3.30.1520.10">
    <property type="entry name" value="Phox-like domain"/>
    <property type="match status" value="1"/>
</dbReference>
<evidence type="ECO:0000256" key="9">
    <source>
        <dbReference type="ARBA" id="ARBA00022753"/>
    </source>
</evidence>
<comment type="similarity">
    <text evidence="5">Belongs to the sorting nexin family.</text>
</comment>
<dbReference type="PROSITE" id="PS50195">
    <property type="entry name" value="PX"/>
    <property type="match status" value="1"/>
</dbReference>
<evidence type="ECO:0000256" key="1">
    <source>
        <dbReference type="ARBA" id="ARBA00004148"/>
    </source>
</evidence>
<dbReference type="Pfam" id="PF00787">
    <property type="entry name" value="PX"/>
    <property type="match status" value="1"/>
</dbReference>
<feature type="compositionally biased region" description="Low complexity" evidence="15">
    <location>
        <begin position="35"/>
        <end position="45"/>
    </location>
</feature>
<proteinExistence type="inferred from homology"/>
<comment type="subcellular location">
    <subcellularLocation>
        <location evidence="3">Cytoplasm</location>
    </subcellularLocation>
    <subcellularLocation>
        <location evidence="2">Endosome</location>
    </subcellularLocation>
    <subcellularLocation>
        <location evidence="1">Vacuole membrane</location>
        <topology evidence="1">Peripheral membrane protein</topology>
    </subcellularLocation>
</comment>
<organism evidence="17 18">
    <name type="scientific">Monilinia fructigena</name>
    <dbReference type="NCBI Taxonomy" id="38457"/>
    <lineage>
        <taxon>Eukaryota</taxon>
        <taxon>Fungi</taxon>
        <taxon>Dikarya</taxon>
        <taxon>Ascomycota</taxon>
        <taxon>Pezizomycotina</taxon>
        <taxon>Leotiomycetes</taxon>
        <taxon>Helotiales</taxon>
        <taxon>Sclerotiniaceae</taxon>
        <taxon>Monilinia</taxon>
    </lineage>
</organism>
<dbReference type="GO" id="GO:0015031">
    <property type="term" value="P:protein transport"/>
    <property type="evidence" value="ECO:0007669"/>
    <property type="project" value="TreeGrafter"/>
</dbReference>
<dbReference type="GO" id="GO:0034727">
    <property type="term" value="P:piecemeal microautophagy of the nucleus"/>
    <property type="evidence" value="ECO:0007669"/>
    <property type="project" value="TreeGrafter"/>
</dbReference>
<dbReference type="SUPFAM" id="SSF64268">
    <property type="entry name" value="PX domain"/>
    <property type="match status" value="1"/>
</dbReference>
<evidence type="ECO:0000256" key="3">
    <source>
        <dbReference type="ARBA" id="ARBA00004496"/>
    </source>
</evidence>
<feature type="compositionally biased region" description="Polar residues" evidence="15">
    <location>
        <begin position="52"/>
        <end position="63"/>
    </location>
</feature>
<dbReference type="GO" id="GO:0032456">
    <property type="term" value="P:endocytic recycling"/>
    <property type="evidence" value="ECO:0007669"/>
    <property type="project" value="TreeGrafter"/>
</dbReference>
<evidence type="ECO:0000256" key="8">
    <source>
        <dbReference type="ARBA" id="ARBA00022554"/>
    </source>
</evidence>
<dbReference type="EMBL" id="QKRW01000040">
    <property type="protein sequence ID" value="RAL60478.1"/>
    <property type="molecule type" value="Genomic_DNA"/>
</dbReference>
<evidence type="ECO:0000259" key="16">
    <source>
        <dbReference type="PROSITE" id="PS50195"/>
    </source>
</evidence>
<feature type="compositionally biased region" description="Basic residues" evidence="15">
    <location>
        <begin position="91"/>
        <end position="106"/>
    </location>
</feature>
<evidence type="ECO:0000256" key="7">
    <source>
        <dbReference type="ARBA" id="ARBA00022490"/>
    </source>
</evidence>
<evidence type="ECO:0000313" key="17">
    <source>
        <dbReference type="EMBL" id="RAL60478.1"/>
    </source>
</evidence>
<keyword evidence="7" id="KW-0963">Cytoplasm</keyword>
<dbReference type="PANTHER" id="PTHR45949:SF2">
    <property type="entry name" value="SORTING NEXIN-4"/>
    <property type="match status" value="1"/>
</dbReference>
<dbReference type="GO" id="GO:0005774">
    <property type="term" value="C:vacuolar membrane"/>
    <property type="evidence" value="ECO:0007669"/>
    <property type="project" value="UniProtKB-SubCell"/>
</dbReference>
<evidence type="ECO:0000256" key="2">
    <source>
        <dbReference type="ARBA" id="ARBA00004177"/>
    </source>
</evidence>
<dbReference type="GO" id="GO:0010008">
    <property type="term" value="C:endosome membrane"/>
    <property type="evidence" value="ECO:0007669"/>
    <property type="project" value="UniProtKB-SubCell"/>
</dbReference>
<evidence type="ECO:0000256" key="15">
    <source>
        <dbReference type="SAM" id="MobiDB-lite"/>
    </source>
</evidence>
<evidence type="ECO:0000313" key="18">
    <source>
        <dbReference type="Proteomes" id="UP000249056"/>
    </source>
</evidence>
<dbReference type="GO" id="GO:0061709">
    <property type="term" value="P:reticulophagy"/>
    <property type="evidence" value="ECO:0007669"/>
    <property type="project" value="TreeGrafter"/>
</dbReference>
<reference evidence="17 18" key="1">
    <citation type="submission" date="2018-06" db="EMBL/GenBank/DDBJ databases">
        <title>Genome Sequence of the Brown Rot Fungal Pathogen Monilinia fructigena.</title>
        <authorList>
            <person name="Landi L."/>
            <person name="De Miccolis Angelini R.M."/>
            <person name="Pollastro S."/>
            <person name="Abate D."/>
            <person name="Faretra F."/>
            <person name="Romanazzi G."/>
        </authorList>
    </citation>
    <scope>NUCLEOTIDE SEQUENCE [LARGE SCALE GENOMIC DNA]</scope>
    <source>
        <strain evidence="17 18">Mfrg269</strain>
    </source>
</reference>
<evidence type="ECO:0000256" key="6">
    <source>
        <dbReference type="ARBA" id="ARBA00022448"/>
    </source>
</evidence>
<dbReference type="Proteomes" id="UP000249056">
    <property type="component" value="Unassembled WGS sequence"/>
</dbReference>
<evidence type="ECO:0000256" key="4">
    <source>
        <dbReference type="ARBA" id="ARBA00007426"/>
    </source>
</evidence>
<feature type="compositionally biased region" description="Low complexity" evidence="15">
    <location>
        <begin position="64"/>
        <end position="90"/>
    </location>
</feature>
<dbReference type="GO" id="GO:0032266">
    <property type="term" value="F:phosphatidylinositol-3-phosphate binding"/>
    <property type="evidence" value="ECO:0007669"/>
    <property type="project" value="InterPro"/>
</dbReference>
<keyword evidence="10" id="KW-0446">Lipid-binding</keyword>
<dbReference type="InterPro" id="IPR036871">
    <property type="entry name" value="PX_dom_sf"/>
</dbReference>
<evidence type="ECO:0000256" key="11">
    <source>
        <dbReference type="ARBA" id="ARBA00023136"/>
    </source>
</evidence>
<dbReference type="AlphaFoldDB" id="A0A395ILT1"/>
<comment type="caution">
    <text evidence="17">The sequence shown here is derived from an EMBL/GenBank/DDBJ whole genome shotgun (WGS) entry which is preliminary data.</text>
</comment>